<gene>
    <name evidence="3" type="ORF">SAMN05216561_10711</name>
</gene>
<organism evidence="3 4">
    <name type="scientific">Nocardioides psychrotolerans</name>
    <dbReference type="NCBI Taxonomy" id="1005945"/>
    <lineage>
        <taxon>Bacteria</taxon>
        <taxon>Bacillati</taxon>
        <taxon>Actinomycetota</taxon>
        <taxon>Actinomycetes</taxon>
        <taxon>Propionibacteriales</taxon>
        <taxon>Nocardioidaceae</taxon>
        <taxon>Nocardioides</taxon>
    </lineage>
</organism>
<reference evidence="3 4" key="1">
    <citation type="submission" date="2016-10" db="EMBL/GenBank/DDBJ databases">
        <authorList>
            <person name="de Groot N.N."/>
        </authorList>
    </citation>
    <scope>NUCLEOTIDE SEQUENCE [LARGE SCALE GENOMIC DNA]</scope>
    <source>
        <strain evidence="3 4">CGMCC 1.11156</strain>
    </source>
</reference>
<accession>A0A1I3H2Y9</accession>
<dbReference type="EMBL" id="FOQG01000007">
    <property type="protein sequence ID" value="SFI29922.1"/>
    <property type="molecule type" value="Genomic_DNA"/>
</dbReference>
<dbReference type="Proteomes" id="UP000198649">
    <property type="component" value="Unassembled WGS sequence"/>
</dbReference>
<evidence type="ECO:0000256" key="1">
    <source>
        <dbReference type="SAM" id="MobiDB-lite"/>
    </source>
</evidence>
<proteinExistence type="predicted"/>
<evidence type="ECO:0000313" key="3">
    <source>
        <dbReference type="EMBL" id="SFI29922.1"/>
    </source>
</evidence>
<evidence type="ECO:0000256" key="2">
    <source>
        <dbReference type="SAM" id="Phobius"/>
    </source>
</evidence>
<name>A0A1I3H2Y9_9ACTN</name>
<keyword evidence="2" id="KW-1133">Transmembrane helix</keyword>
<dbReference type="AlphaFoldDB" id="A0A1I3H2Y9"/>
<protein>
    <submittedName>
        <fullName evidence="3">Cell division protein FtsB</fullName>
    </submittedName>
</protein>
<dbReference type="Pfam" id="PF04977">
    <property type="entry name" value="DivIC"/>
    <property type="match status" value="1"/>
</dbReference>
<keyword evidence="2" id="KW-0472">Membrane</keyword>
<keyword evidence="2" id="KW-0812">Transmembrane</keyword>
<evidence type="ECO:0000313" key="4">
    <source>
        <dbReference type="Proteomes" id="UP000198649"/>
    </source>
</evidence>
<keyword evidence="3" id="KW-0131">Cell cycle</keyword>
<dbReference type="GO" id="GO:0051301">
    <property type="term" value="P:cell division"/>
    <property type="evidence" value="ECO:0007669"/>
    <property type="project" value="UniProtKB-KW"/>
</dbReference>
<feature type="region of interest" description="Disordered" evidence="1">
    <location>
        <begin position="175"/>
        <end position="196"/>
    </location>
</feature>
<keyword evidence="4" id="KW-1185">Reference proteome</keyword>
<dbReference type="RefSeq" id="WP_091112697.1">
    <property type="nucleotide sequence ID" value="NZ_BKAF01000008.1"/>
</dbReference>
<feature type="transmembrane region" description="Helical" evidence="2">
    <location>
        <begin position="54"/>
        <end position="73"/>
    </location>
</feature>
<keyword evidence="3" id="KW-0132">Cell division</keyword>
<dbReference type="OrthoDB" id="5187715at2"/>
<sequence length="196" mass="21417">MADSRRTPPRGSRPRGRTGPGRATSTVRTGRQPAVTARPGGGASPGADQPRPRLTGRAAILVLVVAVLAVSYASSMRAFLEQRAENNAYLEEIAQRSASIDDLEREKRRWNDPAYVQSQARERLSYVMPDETSYIVLDEDGNALESESELRDPAEVDAGQVPEAWWGKAWDSVELAGRPPRAEPPPLTEIDGSQQP</sequence>
<feature type="region of interest" description="Disordered" evidence="1">
    <location>
        <begin position="1"/>
        <end position="52"/>
    </location>
</feature>
<dbReference type="InterPro" id="IPR007060">
    <property type="entry name" value="FtsL/DivIC"/>
</dbReference>
<dbReference type="STRING" id="1005945.SAMN05216561_10711"/>